<protein>
    <submittedName>
        <fullName evidence="7">Putative RDD family membrane protein YckC</fullName>
    </submittedName>
</protein>
<comment type="caution">
    <text evidence="7">The sequence shown here is derived from an EMBL/GenBank/DDBJ whole genome shotgun (WGS) entry which is preliminary data.</text>
</comment>
<sequence length="249" mass="27971">MQTIKIRTSQNIEIDYEVANLGDRILARLVDMVLLVGVAYVVFIPVTLIYSTVLEREDLPVAMIVAIVVYTLISVFYDLIAEMYFNGQSVGKRALRVRVIDLSGARPTASQFLLRWVFRLVDFIITLGIGAVIAVAVSEKKQRIGDMVAGTTVVKTQPKAQLKDLFFAPVDESYEPVFSEVSMLHDDDVTLIYEVLHNFSMTGNNLLVYEMAMKTKDHLGVSIPANMNDFEFLQVIVKDYSYITSLNSI</sequence>
<dbReference type="RefSeq" id="WP_109608943.1">
    <property type="nucleotide sequence ID" value="NZ_QGHA01000006.1"/>
</dbReference>
<dbReference type="AlphaFoldDB" id="A0A316H7X9"/>
<evidence type="ECO:0000313" key="8">
    <source>
        <dbReference type="Proteomes" id="UP000245678"/>
    </source>
</evidence>
<dbReference type="GO" id="GO:0016020">
    <property type="term" value="C:membrane"/>
    <property type="evidence" value="ECO:0007669"/>
    <property type="project" value="UniProtKB-SubCell"/>
</dbReference>
<organism evidence="7 8">
    <name type="scientific">Mucilaginibacter oryzae</name>
    <dbReference type="NCBI Taxonomy" id="468058"/>
    <lineage>
        <taxon>Bacteria</taxon>
        <taxon>Pseudomonadati</taxon>
        <taxon>Bacteroidota</taxon>
        <taxon>Sphingobacteriia</taxon>
        <taxon>Sphingobacteriales</taxon>
        <taxon>Sphingobacteriaceae</taxon>
        <taxon>Mucilaginibacter</taxon>
    </lineage>
</organism>
<dbReference type="EMBL" id="QGHA01000006">
    <property type="protein sequence ID" value="PWK76548.1"/>
    <property type="molecule type" value="Genomic_DNA"/>
</dbReference>
<feature type="domain" description="RDD" evidence="6">
    <location>
        <begin position="18"/>
        <end position="150"/>
    </location>
</feature>
<feature type="transmembrane region" description="Helical" evidence="5">
    <location>
        <begin position="25"/>
        <end position="49"/>
    </location>
</feature>
<evidence type="ECO:0000256" key="4">
    <source>
        <dbReference type="ARBA" id="ARBA00023136"/>
    </source>
</evidence>
<dbReference type="PANTHER" id="PTHR38480:SF1">
    <property type="entry name" value="SLR0254 PROTEIN"/>
    <property type="match status" value="1"/>
</dbReference>
<dbReference type="PANTHER" id="PTHR38480">
    <property type="entry name" value="SLR0254 PROTEIN"/>
    <property type="match status" value="1"/>
</dbReference>
<evidence type="ECO:0000313" key="7">
    <source>
        <dbReference type="EMBL" id="PWK76548.1"/>
    </source>
</evidence>
<keyword evidence="8" id="KW-1185">Reference proteome</keyword>
<feature type="transmembrane region" description="Helical" evidence="5">
    <location>
        <begin position="61"/>
        <end position="80"/>
    </location>
</feature>
<dbReference type="Pfam" id="PF06271">
    <property type="entry name" value="RDD"/>
    <property type="match status" value="1"/>
</dbReference>
<keyword evidence="2 5" id="KW-0812">Transmembrane</keyword>
<keyword evidence="4 5" id="KW-0472">Membrane</keyword>
<evidence type="ECO:0000256" key="2">
    <source>
        <dbReference type="ARBA" id="ARBA00022692"/>
    </source>
</evidence>
<dbReference type="InterPro" id="IPR010432">
    <property type="entry name" value="RDD"/>
</dbReference>
<evidence type="ECO:0000256" key="1">
    <source>
        <dbReference type="ARBA" id="ARBA00004141"/>
    </source>
</evidence>
<evidence type="ECO:0000259" key="6">
    <source>
        <dbReference type="Pfam" id="PF06271"/>
    </source>
</evidence>
<dbReference type="Proteomes" id="UP000245678">
    <property type="component" value="Unassembled WGS sequence"/>
</dbReference>
<gene>
    <name evidence="7" type="ORF">LX99_03414</name>
</gene>
<name>A0A316H7X9_9SPHI</name>
<accession>A0A316H7X9</accession>
<evidence type="ECO:0000256" key="3">
    <source>
        <dbReference type="ARBA" id="ARBA00022989"/>
    </source>
</evidence>
<comment type="subcellular location">
    <subcellularLocation>
        <location evidence="1">Membrane</location>
        <topology evidence="1">Multi-pass membrane protein</topology>
    </subcellularLocation>
</comment>
<evidence type="ECO:0000256" key="5">
    <source>
        <dbReference type="SAM" id="Phobius"/>
    </source>
</evidence>
<proteinExistence type="predicted"/>
<keyword evidence="3 5" id="KW-1133">Transmembrane helix</keyword>
<reference evidence="7 8" key="1">
    <citation type="submission" date="2018-05" db="EMBL/GenBank/DDBJ databases">
        <title>Genomic Encyclopedia of Archaeal and Bacterial Type Strains, Phase II (KMG-II): from individual species to whole genera.</title>
        <authorList>
            <person name="Goeker M."/>
        </authorList>
    </citation>
    <scope>NUCLEOTIDE SEQUENCE [LARGE SCALE GENOMIC DNA]</scope>
    <source>
        <strain evidence="7 8">DSM 19975</strain>
    </source>
</reference>
<feature type="transmembrane region" description="Helical" evidence="5">
    <location>
        <begin position="116"/>
        <end position="137"/>
    </location>
</feature>